<dbReference type="AlphaFoldDB" id="A0A6A4DNG7"/>
<evidence type="ECO:0000256" key="4">
    <source>
        <dbReference type="ARBA" id="ARBA00023026"/>
    </source>
</evidence>
<keyword evidence="5" id="KW-1015">Disulfide bond</keyword>
<feature type="domain" description="Peptidase S1" evidence="7">
    <location>
        <begin position="737"/>
        <end position="855"/>
    </location>
</feature>
<gene>
    <name evidence="9" type="ORF">PR003_g20706</name>
</gene>
<dbReference type="GO" id="GO:0004523">
    <property type="term" value="F:RNA-DNA hybrid ribonuclease activity"/>
    <property type="evidence" value="ECO:0007669"/>
    <property type="project" value="InterPro"/>
</dbReference>
<protein>
    <recommendedName>
        <fullName evidence="11">Reverse transcriptase domain-containing protein</fullName>
    </recommendedName>
</protein>
<keyword evidence="10" id="KW-1185">Reference proteome</keyword>
<keyword evidence="4" id="KW-0843">Virulence</keyword>
<dbReference type="EMBL" id="QXFT01001869">
    <property type="protein sequence ID" value="KAE9308607.1"/>
    <property type="molecule type" value="Genomic_DNA"/>
</dbReference>
<evidence type="ECO:0000313" key="9">
    <source>
        <dbReference type="EMBL" id="KAE9308607.1"/>
    </source>
</evidence>
<dbReference type="Pfam" id="PF13456">
    <property type="entry name" value="RVT_3"/>
    <property type="match status" value="1"/>
</dbReference>
<dbReference type="PROSITE" id="PS50878">
    <property type="entry name" value="RT_POL"/>
    <property type="match status" value="1"/>
</dbReference>
<comment type="subcellular location">
    <subcellularLocation>
        <location evidence="1">Secreted</location>
    </subcellularLocation>
</comment>
<dbReference type="InterPro" id="IPR043504">
    <property type="entry name" value="Peptidase_S1_PA_chymotrypsin"/>
</dbReference>
<name>A0A6A4DNG7_9STRA</name>
<dbReference type="Pfam" id="PF00078">
    <property type="entry name" value="RVT_1"/>
    <property type="match status" value="1"/>
</dbReference>
<dbReference type="InterPro" id="IPR001254">
    <property type="entry name" value="Trypsin_dom"/>
</dbReference>
<dbReference type="Pfam" id="PF00089">
    <property type="entry name" value="Trypsin"/>
    <property type="match status" value="1"/>
</dbReference>
<evidence type="ECO:0000259" key="8">
    <source>
        <dbReference type="PROSITE" id="PS50878"/>
    </source>
</evidence>
<evidence type="ECO:0000256" key="6">
    <source>
        <dbReference type="ARBA" id="ARBA00023180"/>
    </source>
</evidence>
<evidence type="ECO:0000256" key="2">
    <source>
        <dbReference type="ARBA" id="ARBA00022525"/>
    </source>
</evidence>
<proteinExistence type="predicted"/>
<sequence>MAKALALLLDFCKAYDSVDRAFLYDVLRWLGCPVEYVSALQALHDGTQVRFLANGYHSRWAKVTCGIRQGCPLAPLLFLFVLEALYRRIDADSRVQGILLKSEAGMVQLKIGGYADDSASYVRSEREVGFILNITGEFALASGLRLDEGKTLVIALNADATPDIAALPAPLQVQPVTKLSRYLGIPVGSVPDLEYTWQLARAQLVTRLALATRKIMTADQRSMVVTAVVIPKLLYIGRHQWPTKTQIEAFQRMINNFIWHARFTADTVEGWAWLSKQVAGLPRKDGGLAIPNLKLELLAHAAVTVNTWALEADTSMQIVGDVVSGAGTATKAQALYITPRHTPRPTQTPRLTESLWVTGVTLCNVYGGVVAVTDKADMLLLRVKLHAISTYNPVTAGLGCPHQGCERIGRVDLYHVFWDCAAARTLREIFLVRWTAAGLRLASFEEAIFALALPSLPTKLLQFTGQFVATLPDEQAAALGGVVDRMIENCWSIGAALYLLSVWRWRVAHFDVLNDVTAAYHTAGLRQRLHYGFADATRDYPEDLPPLIGSRLSSIICGALGAGGDASPNPPPGGSHTYLILVAGTRCDQTRRCSSGIIILRIHTGSGNYRVLMARHKTYAGAKVTLSQGVHLGLLRGLRQSINNHWVPAHVMGDHAVALRHLLTRTPPRATHLQGDYWKTRRLADAADVRSWMIQHREHNSAAQALARMAQKAGHDMEWREHELLNSKQRWEGVKGLRFSILDTNICGGTLVAPQYILAAGHCIKTDEFPMTATFGTNESDGSGLTVPIIESFRHPLYKKKGHLYDVGLFKLEKPVKRKMAKLCAADGSDNKVGTMATVAGWGKTETSGLLGSPT</sequence>
<evidence type="ECO:0000259" key="7">
    <source>
        <dbReference type="PROSITE" id="PS50240"/>
    </source>
</evidence>
<dbReference type="PROSITE" id="PS50240">
    <property type="entry name" value="TRYPSIN_DOM"/>
    <property type="match status" value="1"/>
</dbReference>
<evidence type="ECO:0000256" key="3">
    <source>
        <dbReference type="ARBA" id="ARBA00022729"/>
    </source>
</evidence>
<keyword evidence="2" id="KW-0964">Secreted</keyword>
<dbReference type="PANTHER" id="PTHR24276">
    <property type="entry name" value="POLYSERASE-RELATED"/>
    <property type="match status" value="1"/>
</dbReference>
<dbReference type="SUPFAM" id="SSF50494">
    <property type="entry name" value="Trypsin-like serine proteases"/>
    <property type="match status" value="1"/>
</dbReference>
<comment type="caution">
    <text evidence="9">The sequence shown here is derived from an EMBL/GenBank/DDBJ whole genome shotgun (WGS) entry which is preliminary data.</text>
</comment>
<accession>A0A6A4DNG7</accession>
<dbReference type="GO" id="GO:0004252">
    <property type="term" value="F:serine-type endopeptidase activity"/>
    <property type="evidence" value="ECO:0007669"/>
    <property type="project" value="InterPro"/>
</dbReference>
<dbReference type="PANTHER" id="PTHR24276:SF98">
    <property type="entry name" value="FI18310P1-RELATED"/>
    <property type="match status" value="1"/>
</dbReference>
<feature type="domain" description="Reverse transcriptase" evidence="8">
    <location>
        <begin position="1"/>
        <end position="187"/>
    </location>
</feature>
<dbReference type="Proteomes" id="UP000434957">
    <property type="component" value="Unassembled WGS sequence"/>
</dbReference>
<evidence type="ECO:0000313" key="10">
    <source>
        <dbReference type="Proteomes" id="UP000434957"/>
    </source>
</evidence>
<dbReference type="InterPro" id="IPR000477">
    <property type="entry name" value="RT_dom"/>
</dbReference>
<evidence type="ECO:0000256" key="1">
    <source>
        <dbReference type="ARBA" id="ARBA00004613"/>
    </source>
</evidence>
<dbReference type="GO" id="GO:0005576">
    <property type="term" value="C:extracellular region"/>
    <property type="evidence" value="ECO:0007669"/>
    <property type="project" value="UniProtKB-SubCell"/>
</dbReference>
<reference evidence="9 10" key="1">
    <citation type="submission" date="2018-08" db="EMBL/GenBank/DDBJ databases">
        <title>Genomic investigation of the strawberry pathogen Phytophthora fragariae indicates pathogenicity is determined by transcriptional variation in three key races.</title>
        <authorList>
            <person name="Adams T.M."/>
            <person name="Armitage A.D."/>
            <person name="Sobczyk M.K."/>
            <person name="Bates H.J."/>
            <person name="Dunwell J.M."/>
            <person name="Nellist C.F."/>
            <person name="Harrison R.J."/>
        </authorList>
    </citation>
    <scope>NUCLEOTIDE SEQUENCE [LARGE SCALE GENOMIC DNA]</scope>
    <source>
        <strain evidence="9 10">SCRP333</strain>
    </source>
</reference>
<dbReference type="GO" id="GO:0003676">
    <property type="term" value="F:nucleic acid binding"/>
    <property type="evidence" value="ECO:0007669"/>
    <property type="project" value="InterPro"/>
</dbReference>
<keyword evidence="3" id="KW-0732">Signal</keyword>
<dbReference type="InterPro" id="IPR050430">
    <property type="entry name" value="Peptidase_S1"/>
</dbReference>
<dbReference type="GO" id="GO:0006508">
    <property type="term" value="P:proteolysis"/>
    <property type="evidence" value="ECO:0007669"/>
    <property type="project" value="InterPro"/>
</dbReference>
<keyword evidence="6" id="KW-0325">Glycoprotein</keyword>
<organism evidence="9 10">
    <name type="scientific">Phytophthora rubi</name>
    <dbReference type="NCBI Taxonomy" id="129364"/>
    <lineage>
        <taxon>Eukaryota</taxon>
        <taxon>Sar</taxon>
        <taxon>Stramenopiles</taxon>
        <taxon>Oomycota</taxon>
        <taxon>Peronosporomycetes</taxon>
        <taxon>Peronosporales</taxon>
        <taxon>Peronosporaceae</taxon>
        <taxon>Phytophthora</taxon>
    </lineage>
</organism>
<evidence type="ECO:0000256" key="5">
    <source>
        <dbReference type="ARBA" id="ARBA00023157"/>
    </source>
</evidence>
<dbReference type="InterPro" id="IPR009003">
    <property type="entry name" value="Peptidase_S1_PA"/>
</dbReference>
<dbReference type="Gene3D" id="2.40.10.10">
    <property type="entry name" value="Trypsin-like serine proteases"/>
    <property type="match status" value="2"/>
</dbReference>
<evidence type="ECO:0008006" key="11">
    <source>
        <dbReference type="Google" id="ProtNLM"/>
    </source>
</evidence>
<dbReference type="InterPro" id="IPR002156">
    <property type="entry name" value="RNaseH_domain"/>
</dbReference>